<gene>
    <name evidence="2" type="ORF">SAMN05444123_1234</name>
</gene>
<feature type="compositionally biased region" description="Basic and acidic residues" evidence="1">
    <location>
        <begin position="1"/>
        <end position="49"/>
    </location>
</feature>
<keyword evidence="3" id="KW-1185">Reference proteome</keyword>
<dbReference type="RefSeq" id="WP_139202744.1">
    <property type="nucleotide sequence ID" value="NZ_FODT01000023.1"/>
</dbReference>
<accession>A0A1H8XDS3</accession>
<evidence type="ECO:0000313" key="2">
    <source>
        <dbReference type="EMBL" id="SEP38164.1"/>
    </source>
</evidence>
<name>A0A1H8XDS3_9BRAD</name>
<dbReference type="EMBL" id="FODT01000023">
    <property type="protein sequence ID" value="SEP38164.1"/>
    <property type="molecule type" value="Genomic_DNA"/>
</dbReference>
<dbReference type="AlphaFoldDB" id="A0A1H8XDS3"/>
<sequence>MKDQLEERIDHRTEEMRQVKGLPEERRGEFRKQAEKDVKGEKETYEQLKSDPSITTNT</sequence>
<proteinExistence type="predicted"/>
<dbReference type="OrthoDB" id="9811127at2"/>
<feature type="region of interest" description="Disordered" evidence="1">
    <location>
        <begin position="1"/>
        <end position="58"/>
    </location>
</feature>
<protein>
    <submittedName>
        <fullName evidence="2">Uncharacterized protein</fullName>
    </submittedName>
</protein>
<evidence type="ECO:0000313" key="3">
    <source>
        <dbReference type="Proteomes" id="UP000199615"/>
    </source>
</evidence>
<organism evidence="2 3">
    <name type="scientific">Rhodopseudomonas pseudopalustris</name>
    <dbReference type="NCBI Taxonomy" id="1513892"/>
    <lineage>
        <taxon>Bacteria</taxon>
        <taxon>Pseudomonadati</taxon>
        <taxon>Pseudomonadota</taxon>
        <taxon>Alphaproteobacteria</taxon>
        <taxon>Hyphomicrobiales</taxon>
        <taxon>Nitrobacteraceae</taxon>
        <taxon>Rhodopseudomonas</taxon>
    </lineage>
</organism>
<dbReference type="Proteomes" id="UP000199615">
    <property type="component" value="Unassembled WGS sequence"/>
</dbReference>
<evidence type="ECO:0000256" key="1">
    <source>
        <dbReference type="SAM" id="MobiDB-lite"/>
    </source>
</evidence>
<reference evidence="3" key="1">
    <citation type="submission" date="2016-10" db="EMBL/GenBank/DDBJ databases">
        <authorList>
            <person name="Varghese N."/>
            <person name="Submissions S."/>
        </authorList>
    </citation>
    <scope>NUCLEOTIDE SEQUENCE [LARGE SCALE GENOMIC DNA]</scope>
    <source>
        <strain evidence="3">DSM 123</strain>
    </source>
</reference>